<proteinExistence type="predicted"/>
<dbReference type="Proteomes" id="UP000319212">
    <property type="component" value="Unassembled WGS sequence"/>
</dbReference>
<dbReference type="AlphaFoldDB" id="A0A502DVW3"/>
<evidence type="ECO:0000313" key="3">
    <source>
        <dbReference type="Proteomes" id="UP000319212"/>
    </source>
</evidence>
<dbReference type="SUPFAM" id="SSF109709">
    <property type="entry name" value="KorB DNA-binding domain-like"/>
    <property type="match status" value="1"/>
</dbReference>
<dbReference type="Gene3D" id="3.90.1530.30">
    <property type="match status" value="1"/>
</dbReference>
<dbReference type="Pfam" id="PF02195">
    <property type="entry name" value="ParB_N"/>
    <property type="match status" value="1"/>
</dbReference>
<dbReference type="Gene3D" id="1.10.10.2830">
    <property type="match status" value="1"/>
</dbReference>
<sequence length="289" mass="32692">MIPLDRIDVLNPRERNQRKFDVIVNNIGAVGLKKPVTVTPRPGDDGAERYMLVCGEGRLKAFLRLGETRIPALVVTVSDEDAFVMSLAENIARRRHQPLELLRGITLLRDRGCSVREISRKTDLHETYVRQILELADKGEERLLVAVERGKIPITVAILIVGAGDDDKSVQMAMQESYESGELRGPQLMFAKKLVERRQFLGRSVARSPPRRRADVSSSSLVRAYQKEVERQRIMIRKSSLVQQRLFFILGALRKMCADENLVNVLRLEGLDTLPKYLAERVIRLGGAL</sequence>
<dbReference type="InterPro" id="IPR003115">
    <property type="entry name" value="ParB_N"/>
</dbReference>
<dbReference type="CDD" id="cd16411">
    <property type="entry name" value="ParB_N_like"/>
    <property type="match status" value="1"/>
</dbReference>
<dbReference type="EMBL" id="RCZI01000002">
    <property type="protein sequence ID" value="TPG29214.1"/>
    <property type="molecule type" value="Genomic_DNA"/>
</dbReference>
<accession>A0A502DVW3</accession>
<comment type="caution">
    <text evidence="2">The sequence shown here is derived from an EMBL/GenBank/DDBJ whole genome shotgun (WGS) entry which is preliminary data.</text>
</comment>
<dbReference type="GO" id="GO:0005694">
    <property type="term" value="C:chromosome"/>
    <property type="evidence" value="ECO:0007669"/>
    <property type="project" value="TreeGrafter"/>
</dbReference>
<protein>
    <submittedName>
        <fullName evidence="2">Chromosome partitioning protein ParB</fullName>
    </submittedName>
</protein>
<dbReference type="PANTHER" id="PTHR33375:SF1">
    <property type="entry name" value="CHROMOSOME-PARTITIONING PROTEIN PARB-RELATED"/>
    <property type="match status" value="1"/>
</dbReference>
<dbReference type="Pfam" id="PF07506">
    <property type="entry name" value="RepB"/>
    <property type="match status" value="1"/>
</dbReference>
<dbReference type="SUPFAM" id="SSF110849">
    <property type="entry name" value="ParB/Sulfiredoxin"/>
    <property type="match status" value="1"/>
</dbReference>
<dbReference type="InterPro" id="IPR011111">
    <property type="entry name" value="Plasmid_RepB"/>
</dbReference>
<dbReference type="GO" id="GO:0007059">
    <property type="term" value="P:chromosome segregation"/>
    <property type="evidence" value="ECO:0007669"/>
    <property type="project" value="TreeGrafter"/>
</dbReference>
<dbReference type="InterPro" id="IPR036086">
    <property type="entry name" value="ParB/Sulfiredoxin_sf"/>
</dbReference>
<feature type="domain" description="ParB-like N-terminal" evidence="1">
    <location>
        <begin position="1"/>
        <end position="91"/>
    </location>
</feature>
<dbReference type="PANTHER" id="PTHR33375">
    <property type="entry name" value="CHROMOSOME-PARTITIONING PROTEIN PARB-RELATED"/>
    <property type="match status" value="1"/>
</dbReference>
<evidence type="ECO:0000313" key="2">
    <source>
        <dbReference type="EMBL" id="TPG29214.1"/>
    </source>
</evidence>
<name>A0A502DVW3_9BURK</name>
<dbReference type="RefSeq" id="WP_140841520.1">
    <property type="nucleotide sequence ID" value="NZ_RCZI01000002.1"/>
</dbReference>
<organism evidence="2 3">
    <name type="scientific">Variovorax guangxiensis</name>
    <dbReference type="NCBI Taxonomy" id="1775474"/>
    <lineage>
        <taxon>Bacteria</taxon>
        <taxon>Pseudomonadati</taxon>
        <taxon>Pseudomonadota</taxon>
        <taxon>Betaproteobacteria</taxon>
        <taxon>Burkholderiales</taxon>
        <taxon>Comamonadaceae</taxon>
        <taxon>Variovorax</taxon>
    </lineage>
</organism>
<dbReference type="OrthoDB" id="248048at2"/>
<evidence type="ECO:0000259" key="1">
    <source>
        <dbReference type="SMART" id="SM00470"/>
    </source>
</evidence>
<reference evidence="2 3" key="1">
    <citation type="journal article" date="2019" name="Environ. Microbiol.">
        <title>Species interactions and distinct microbial communities in high Arctic permafrost affected cryosols are associated with the CH4 and CO2 gas fluxes.</title>
        <authorList>
            <person name="Altshuler I."/>
            <person name="Hamel J."/>
            <person name="Turney S."/>
            <person name="Magnuson E."/>
            <person name="Levesque R."/>
            <person name="Greer C."/>
            <person name="Whyte L.G."/>
        </authorList>
    </citation>
    <scope>NUCLEOTIDE SEQUENCE [LARGE SCALE GENOMIC DNA]</scope>
    <source>
        <strain evidence="2 3">S06.C</strain>
    </source>
</reference>
<gene>
    <name evidence="2" type="ORF">EAH82_10720</name>
</gene>
<dbReference type="SMART" id="SM00470">
    <property type="entry name" value="ParB"/>
    <property type="match status" value="1"/>
</dbReference>
<dbReference type="InterPro" id="IPR050336">
    <property type="entry name" value="Chromosome_partition/occlusion"/>
</dbReference>